<evidence type="ECO:0000313" key="1">
    <source>
        <dbReference type="EMBL" id="TNB46369.1"/>
    </source>
</evidence>
<protein>
    <submittedName>
        <fullName evidence="1">Formate dehydrogenase</fullName>
    </submittedName>
</protein>
<proteinExistence type="predicted"/>
<name>A0A5C4JP54_9HYPH</name>
<dbReference type="Proteomes" id="UP000307874">
    <property type="component" value="Unassembled WGS sequence"/>
</dbReference>
<accession>A0A5C4JP54</accession>
<comment type="caution">
    <text evidence="1">The sequence shown here is derived from an EMBL/GenBank/DDBJ whole genome shotgun (WGS) entry which is preliminary data.</text>
</comment>
<keyword evidence="2" id="KW-1185">Reference proteome</keyword>
<dbReference type="OrthoDB" id="7409377at2"/>
<dbReference type="EMBL" id="VCLB01000010">
    <property type="protein sequence ID" value="TNB46369.1"/>
    <property type="molecule type" value="Genomic_DNA"/>
</dbReference>
<dbReference type="RefSeq" id="WP_138749817.1">
    <property type="nucleotide sequence ID" value="NZ_VCLB01000010.1"/>
</dbReference>
<organism evidence="1 2">
    <name type="scientific">Martelella lutilitoris</name>
    <dbReference type="NCBI Taxonomy" id="2583532"/>
    <lineage>
        <taxon>Bacteria</taxon>
        <taxon>Pseudomonadati</taxon>
        <taxon>Pseudomonadota</taxon>
        <taxon>Alphaproteobacteria</taxon>
        <taxon>Hyphomicrobiales</taxon>
        <taxon>Aurantimonadaceae</taxon>
        <taxon>Martelella</taxon>
    </lineage>
</organism>
<sequence length="74" mass="8589">MAPEKLTYMANQIAAFFRSRPHEEAVAGVADHISKFWEPRMRTQLFEMLEEPGSDFDLLVIEARDSIRPVDKHD</sequence>
<reference evidence="1 2" key="1">
    <citation type="submission" date="2019-05" db="EMBL/GenBank/DDBJ databases">
        <authorList>
            <person name="Lee S.D."/>
        </authorList>
    </citation>
    <scope>NUCLEOTIDE SEQUENCE [LARGE SCALE GENOMIC DNA]</scope>
    <source>
        <strain evidence="1 2">GH2-6</strain>
    </source>
</reference>
<dbReference type="Pfam" id="PF11390">
    <property type="entry name" value="FdsD"/>
    <property type="match status" value="1"/>
</dbReference>
<evidence type="ECO:0000313" key="2">
    <source>
        <dbReference type="Proteomes" id="UP000307874"/>
    </source>
</evidence>
<dbReference type="AlphaFoldDB" id="A0A5C4JP54"/>
<reference evidence="1 2" key="2">
    <citation type="submission" date="2019-06" db="EMBL/GenBank/DDBJ databases">
        <title>Martelella lutilitoris sp. nov., isolated from a tidal mudflat.</title>
        <authorList>
            <person name="Kim Y.-J."/>
        </authorList>
    </citation>
    <scope>NUCLEOTIDE SEQUENCE [LARGE SCALE GENOMIC DNA]</scope>
    <source>
        <strain evidence="1 2">GH2-6</strain>
    </source>
</reference>
<gene>
    <name evidence="1" type="ORF">FF124_17740</name>
</gene>
<dbReference type="InterPro" id="IPR021074">
    <property type="entry name" value="Formate_DH_dsu"/>
</dbReference>